<reference evidence="1 2" key="1">
    <citation type="submission" date="2011-12" db="EMBL/GenBank/DDBJ databases">
        <title>Whole genome shotgun sequence of Gordonia effusa NBRC 100432.</title>
        <authorList>
            <person name="Yoshida I."/>
            <person name="Takarada H."/>
            <person name="Hosoyama A."/>
            <person name="Tsuchikane K."/>
            <person name="Katsumata H."/>
            <person name="Yamazaki S."/>
            <person name="Fujita N."/>
        </authorList>
    </citation>
    <scope>NUCLEOTIDE SEQUENCE [LARGE SCALE GENOMIC DNA]</scope>
    <source>
        <strain evidence="1 2">NBRC 100432</strain>
    </source>
</reference>
<dbReference type="EMBL" id="BAEH01000083">
    <property type="protein sequence ID" value="GAB19384.1"/>
    <property type="molecule type" value="Genomic_DNA"/>
</dbReference>
<name>H0R2T3_9ACTN</name>
<evidence type="ECO:0000313" key="2">
    <source>
        <dbReference type="Proteomes" id="UP000035034"/>
    </source>
</evidence>
<gene>
    <name evidence="1" type="ORF">GOEFS_083_00150</name>
</gene>
<proteinExistence type="predicted"/>
<accession>H0R2T3</accession>
<protein>
    <submittedName>
        <fullName evidence="1">Uncharacterized protein</fullName>
    </submittedName>
</protein>
<sequence length="116" mass="13533">MTDINMTDEQYKQALHYGDMRDRQLHELRTRAAIRVAARLGAGVDELHDVMLAMRYGWTPEVDKCRGKELGEILLDTCDENWREHRAPCAPERSRHVLELLGEMWPDVVAECELER</sequence>
<organism evidence="1 2">
    <name type="scientific">Gordonia effusa NBRC 100432</name>
    <dbReference type="NCBI Taxonomy" id="1077974"/>
    <lineage>
        <taxon>Bacteria</taxon>
        <taxon>Bacillati</taxon>
        <taxon>Actinomycetota</taxon>
        <taxon>Actinomycetes</taxon>
        <taxon>Mycobacteriales</taxon>
        <taxon>Gordoniaceae</taxon>
        <taxon>Gordonia</taxon>
    </lineage>
</organism>
<dbReference type="RefSeq" id="WP_007318719.1">
    <property type="nucleotide sequence ID" value="NZ_BAEH01000083.1"/>
</dbReference>
<keyword evidence="2" id="KW-1185">Reference proteome</keyword>
<dbReference type="AlphaFoldDB" id="H0R2T3"/>
<comment type="caution">
    <text evidence="1">The sequence shown here is derived from an EMBL/GenBank/DDBJ whole genome shotgun (WGS) entry which is preliminary data.</text>
</comment>
<dbReference type="Proteomes" id="UP000035034">
    <property type="component" value="Unassembled WGS sequence"/>
</dbReference>
<evidence type="ECO:0000313" key="1">
    <source>
        <dbReference type="EMBL" id="GAB19384.1"/>
    </source>
</evidence>